<accession>A0ABS7C540</accession>
<dbReference type="SMART" id="SM00420">
    <property type="entry name" value="HTH_DEOR"/>
    <property type="match status" value="1"/>
</dbReference>
<dbReference type="Proteomes" id="UP001519887">
    <property type="component" value="Unassembled WGS sequence"/>
</dbReference>
<name>A0ABS7C540_9BACL</name>
<sequence>MSVSRHFELVYMLLNEKTLTAAELAEHFEVSTRTIYRDIDILSAAGIPIYSSRGKGGGISLMDGYVFNTSLLSGQEQDDILIALQSLTAAKFPEIEDVLGKLSRLFKKDRSSWIEVDFSPWGSEESQRELFPLLRKAITANRIITFRYFNTAGEQSDRSVEPASLLFKNKSWYLTGHCLTSNGPRIFKISRMKDIAVTDDNYEPRPAVPFTEAEDSIMRSTIEVTLKISAEGAYRVYDEFAEKMITHNEDGSYNVTAEFPEGNWLDSYLLSFGILLEDIRPEHLRKRILSNMDAIRRKLNPT</sequence>
<dbReference type="Pfam" id="PF25583">
    <property type="entry name" value="WCX"/>
    <property type="match status" value="1"/>
</dbReference>
<evidence type="ECO:0000313" key="5">
    <source>
        <dbReference type="Proteomes" id="UP001519887"/>
    </source>
</evidence>
<evidence type="ECO:0000313" key="4">
    <source>
        <dbReference type="EMBL" id="MBW7456038.1"/>
    </source>
</evidence>
<evidence type="ECO:0000256" key="1">
    <source>
        <dbReference type="ARBA" id="ARBA00023015"/>
    </source>
</evidence>
<dbReference type="InterPro" id="IPR013196">
    <property type="entry name" value="HTH_11"/>
</dbReference>
<dbReference type="SUPFAM" id="SSF46785">
    <property type="entry name" value="Winged helix' DNA-binding domain"/>
    <property type="match status" value="1"/>
</dbReference>
<dbReference type="Gene3D" id="1.10.10.10">
    <property type="entry name" value="Winged helix-like DNA-binding domain superfamily/Winged helix DNA-binding domain"/>
    <property type="match status" value="1"/>
</dbReference>
<dbReference type="PANTHER" id="PTHR34580">
    <property type="match status" value="1"/>
</dbReference>
<protein>
    <submittedName>
        <fullName evidence="4">YafY family transcriptional regulator</fullName>
    </submittedName>
</protein>
<feature type="domain" description="HTH deoR-type" evidence="3">
    <location>
        <begin position="2"/>
        <end position="60"/>
    </location>
</feature>
<keyword evidence="5" id="KW-1185">Reference proteome</keyword>
<evidence type="ECO:0000259" key="3">
    <source>
        <dbReference type="PROSITE" id="PS51000"/>
    </source>
</evidence>
<proteinExistence type="predicted"/>
<dbReference type="PIRSF" id="PIRSF016838">
    <property type="entry name" value="PafC"/>
    <property type="match status" value="1"/>
</dbReference>
<dbReference type="Pfam" id="PF13280">
    <property type="entry name" value="WYL"/>
    <property type="match status" value="1"/>
</dbReference>
<dbReference type="PROSITE" id="PS52050">
    <property type="entry name" value="WYL"/>
    <property type="match status" value="1"/>
</dbReference>
<keyword evidence="1" id="KW-0805">Transcription regulation</keyword>
<dbReference type="PROSITE" id="PS51000">
    <property type="entry name" value="HTH_DEOR_2"/>
    <property type="match status" value="1"/>
</dbReference>
<keyword evidence="2" id="KW-0804">Transcription</keyword>
<evidence type="ECO:0000256" key="2">
    <source>
        <dbReference type="ARBA" id="ARBA00023163"/>
    </source>
</evidence>
<dbReference type="RefSeq" id="WP_210039094.1">
    <property type="nucleotide sequence ID" value="NZ_JBHLVU010000043.1"/>
</dbReference>
<comment type="caution">
    <text evidence="4">The sequence shown here is derived from an EMBL/GenBank/DDBJ whole genome shotgun (WGS) entry which is preliminary data.</text>
</comment>
<dbReference type="EMBL" id="JAHZIK010000485">
    <property type="protein sequence ID" value="MBW7456038.1"/>
    <property type="molecule type" value="Genomic_DNA"/>
</dbReference>
<dbReference type="InterPro" id="IPR036388">
    <property type="entry name" value="WH-like_DNA-bd_sf"/>
</dbReference>
<dbReference type="InterPro" id="IPR036390">
    <property type="entry name" value="WH_DNA-bd_sf"/>
</dbReference>
<organism evidence="4 5">
    <name type="scientific">Paenibacillus sepulcri</name>
    <dbReference type="NCBI Taxonomy" id="359917"/>
    <lineage>
        <taxon>Bacteria</taxon>
        <taxon>Bacillati</taxon>
        <taxon>Bacillota</taxon>
        <taxon>Bacilli</taxon>
        <taxon>Bacillales</taxon>
        <taxon>Paenibacillaceae</taxon>
        <taxon>Paenibacillus</taxon>
    </lineage>
</organism>
<dbReference type="InterPro" id="IPR028349">
    <property type="entry name" value="PafC-like"/>
</dbReference>
<dbReference type="InterPro" id="IPR051534">
    <property type="entry name" value="CBASS_pafABC_assoc_protein"/>
</dbReference>
<reference evidence="4 5" key="1">
    <citation type="submission" date="2021-07" db="EMBL/GenBank/DDBJ databases">
        <title>Paenibacillus radiodurans sp. nov., isolated from the southeastern edge of Tengger Desert.</title>
        <authorList>
            <person name="Zhang G."/>
        </authorList>
    </citation>
    <scope>NUCLEOTIDE SEQUENCE [LARGE SCALE GENOMIC DNA]</scope>
    <source>
        <strain evidence="4 5">CCM 7311</strain>
    </source>
</reference>
<dbReference type="InterPro" id="IPR026881">
    <property type="entry name" value="WYL_dom"/>
</dbReference>
<dbReference type="InterPro" id="IPR001034">
    <property type="entry name" value="DeoR_HTH"/>
</dbReference>
<gene>
    <name evidence="4" type="ORF">K0U00_18575</name>
</gene>
<dbReference type="InterPro" id="IPR057727">
    <property type="entry name" value="WCX_dom"/>
</dbReference>
<dbReference type="Pfam" id="PF08279">
    <property type="entry name" value="HTH_11"/>
    <property type="match status" value="1"/>
</dbReference>
<dbReference type="PANTHER" id="PTHR34580:SF1">
    <property type="entry name" value="PROTEIN PAFC"/>
    <property type="match status" value="1"/>
</dbReference>